<comment type="subcellular location">
    <subcellularLocation>
        <location evidence="1">Cytoplasm</location>
    </subcellularLocation>
</comment>
<dbReference type="FunFam" id="3.40.109.10:FF:000001">
    <property type="entry name" value="Nitroreductase family"/>
    <property type="match status" value="1"/>
</dbReference>
<evidence type="ECO:0000313" key="5">
    <source>
        <dbReference type="EMBL" id="ATR79275.1"/>
    </source>
</evidence>
<gene>
    <name evidence="6" type="ORF">CYJ96_03235</name>
    <name evidence="5" type="ORF">NP7_08445</name>
</gene>
<dbReference type="InterPro" id="IPR033877">
    <property type="entry name" value="Frm2/Hbn1"/>
</dbReference>
<dbReference type="Pfam" id="PF00881">
    <property type="entry name" value="Nitroreductase"/>
    <property type="match status" value="1"/>
</dbReference>
<name>A0A2D2LW69_FAUOS</name>
<dbReference type="EMBL" id="CP024443">
    <property type="protein sequence ID" value="ATR79275.1"/>
    <property type="molecule type" value="Genomic_DNA"/>
</dbReference>
<evidence type="ECO:0000313" key="8">
    <source>
        <dbReference type="Proteomes" id="UP000234914"/>
    </source>
</evidence>
<accession>A0A2D2LW69</accession>
<dbReference type="PANTHER" id="PTHR43035:SF1">
    <property type="entry name" value="FATTY ACID REPRESSION MUTANT PROTEIN 2-RELATED"/>
    <property type="match status" value="1"/>
</dbReference>
<protein>
    <submittedName>
        <fullName evidence="5">Nitroreductase family protein</fullName>
    </submittedName>
</protein>
<proteinExistence type="predicted"/>
<evidence type="ECO:0000256" key="1">
    <source>
        <dbReference type="ARBA" id="ARBA00004496"/>
    </source>
</evidence>
<dbReference type="Proteomes" id="UP000229340">
    <property type="component" value="Chromosome"/>
</dbReference>
<dbReference type="EMBL" id="PKJS01000003">
    <property type="protein sequence ID" value="PKZ69522.1"/>
    <property type="molecule type" value="Genomic_DNA"/>
</dbReference>
<reference evidence="5" key="4">
    <citation type="journal article" date="2018" name="Misainmurhag Hoiji">
        <title>Complete genome sequence of multidrug-resistant Moraxella osloensis NP7 with multiple plasmids isolated from human skin.</title>
        <authorList>
            <person name="Ganzorig M."/>
            <person name="Lim J.Y."/>
            <person name="Hwang I."/>
            <person name="Lee K."/>
        </authorList>
    </citation>
    <scope>NUCLEOTIDE SEQUENCE</scope>
    <source>
        <strain evidence="5">NP7</strain>
    </source>
</reference>
<reference evidence="7" key="1">
    <citation type="submission" date="2017-11" db="EMBL/GenBank/DDBJ databases">
        <title>Complete genome sequence of Moraxella osloensis NP7 isolated from human skin.</title>
        <authorList>
            <person name="Lee K."/>
            <person name="Lim J.Y."/>
            <person name="Hwang I."/>
        </authorList>
    </citation>
    <scope>NUCLEOTIDE SEQUENCE [LARGE SCALE GENOMIC DNA]</scope>
    <source>
        <strain evidence="7">NP7</strain>
    </source>
</reference>
<evidence type="ECO:0000256" key="3">
    <source>
        <dbReference type="ARBA" id="ARBA00023002"/>
    </source>
</evidence>
<dbReference type="PANTHER" id="PTHR43035">
    <property type="entry name" value="FATTY ACID REPRESSION MUTANT PROTEIN 2-RELATED"/>
    <property type="match status" value="1"/>
</dbReference>
<dbReference type="CDD" id="cd02140">
    <property type="entry name" value="Frm2-like"/>
    <property type="match status" value="1"/>
</dbReference>
<dbReference type="AlphaFoldDB" id="A0A2D2LW69"/>
<feature type="domain" description="Nitroreductase" evidence="4">
    <location>
        <begin position="11"/>
        <end position="179"/>
    </location>
</feature>
<dbReference type="GO" id="GO:0016491">
    <property type="term" value="F:oxidoreductase activity"/>
    <property type="evidence" value="ECO:0007669"/>
    <property type="project" value="UniProtKB-KW"/>
</dbReference>
<evidence type="ECO:0000259" key="4">
    <source>
        <dbReference type="Pfam" id="PF00881"/>
    </source>
</evidence>
<dbReference type="InterPro" id="IPR000415">
    <property type="entry name" value="Nitroreductase-like"/>
</dbReference>
<dbReference type="InterPro" id="IPR029479">
    <property type="entry name" value="Nitroreductase"/>
</dbReference>
<evidence type="ECO:0000256" key="2">
    <source>
        <dbReference type="ARBA" id="ARBA00022490"/>
    </source>
</evidence>
<dbReference type="GO" id="GO:0034599">
    <property type="term" value="P:cellular response to oxidative stress"/>
    <property type="evidence" value="ECO:0007669"/>
    <property type="project" value="InterPro"/>
</dbReference>
<reference evidence="6 8" key="2">
    <citation type="submission" date="2017-12" db="EMBL/GenBank/DDBJ databases">
        <title>Phylogenetic diversity of female urinary microbiome.</title>
        <authorList>
            <person name="Thomas-White K."/>
            <person name="Wolfe A.J."/>
        </authorList>
    </citation>
    <scope>NUCLEOTIDE SEQUENCE [LARGE SCALE GENOMIC DNA]</scope>
    <source>
        <strain evidence="6 8">UMB0416</strain>
    </source>
</reference>
<keyword evidence="2" id="KW-0963">Cytoplasm</keyword>
<dbReference type="Gene3D" id="3.40.109.10">
    <property type="entry name" value="NADH Oxidase"/>
    <property type="match status" value="1"/>
</dbReference>
<sequence length="202" mass="22865">MSVETLHTIAETRRSIYMLNDQLPVSKDEVVKLVEHAVLHTPSSFNSQSSRLVVLFGEDHQKLWQITEDLLRAMVNDDEKFKSTADKMAMFKAGAGTILYFEDQSVIKGLQEQFPLYAHNFPVWAEHTSAMHQYAIWNALAALNIGANLQHYNGVIDEKVAQTWNIDSNWKLIAQMVFGGIAAPAGEKTFEPIEKRLKVYGK</sequence>
<evidence type="ECO:0000313" key="7">
    <source>
        <dbReference type="Proteomes" id="UP000229340"/>
    </source>
</evidence>
<dbReference type="SUPFAM" id="SSF55469">
    <property type="entry name" value="FMN-dependent nitroreductase-like"/>
    <property type="match status" value="1"/>
</dbReference>
<dbReference type="GO" id="GO:0005737">
    <property type="term" value="C:cytoplasm"/>
    <property type="evidence" value="ECO:0007669"/>
    <property type="project" value="UniProtKB-SubCell"/>
</dbReference>
<evidence type="ECO:0000313" key="6">
    <source>
        <dbReference type="EMBL" id="PKZ69522.1"/>
    </source>
</evidence>
<dbReference type="Proteomes" id="UP000234914">
    <property type="component" value="Unassembled WGS sequence"/>
</dbReference>
<dbReference type="RefSeq" id="WP_100270463.1">
    <property type="nucleotide sequence ID" value="NZ_CP024443.1"/>
</dbReference>
<reference evidence="5" key="3">
    <citation type="journal article" date="2018" name="Genome Announc.">
        <title>Complete Genome Sequences of Three Moraxella osloensis Strains Isolated from Human Skin.</title>
        <authorList>
            <person name="Lim J.Y."/>
            <person name="Hwang I."/>
            <person name="Ganzorig M."/>
            <person name="Huang S.L."/>
            <person name="Cho G.S."/>
            <person name="Franz C.M.A.P."/>
            <person name="Lee K."/>
        </authorList>
    </citation>
    <scope>NUCLEOTIDE SEQUENCE</scope>
    <source>
        <strain evidence="5">NP7</strain>
    </source>
</reference>
<organism evidence="5 7">
    <name type="scientific">Faucicola osloensis</name>
    <name type="common">Moraxella osloensis</name>
    <dbReference type="NCBI Taxonomy" id="34062"/>
    <lineage>
        <taxon>Bacteria</taxon>
        <taxon>Pseudomonadati</taxon>
        <taxon>Pseudomonadota</taxon>
        <taxon>Gammaproteobacteria</taxon>
        <taxon>Moraxellales</taxon>
        <taxon>Moraxellaceae</taxon>
        <taxon>Faucicola</taxon>
    </lineage>
</organism>
<keyword evidence="3" id="KW-0560">Oxidoreductase</keyword>